<evidence type="ECO:0000256" key="4">
    <source>
        <dbReference type="ARBA" id="ARBA00023157"/>
    </source>
</evidence>
<dbReference type="GO" id="GO:0005576">
    <property type="term" value="C:extracellular region"/>
    <property type="evidence" value="ECO:0007669"/>
    <property type="project" value="InterPro"/>
</dbReference>
<keyword evidence="7" id="KW-0732">Signal</keyword>
<keyword evidence="4" id="KW-1015">Disulfide bond</keyword>
<protein>
    <submittedName>
        <fullName evidence="9">Bowman-Birk inhibitor 3</fullName>
    </submittedName>
</protein>
<feature type="domain" description="Bowman-Birk serine protease inhibitors family" evidence="8">
    <location>
        <begin position="61"/>
        <end position="118"/>
    </location>
</feature>
<comment type="similarity">
    <text evidence="1 5">Belongs to the Bowman-Birk serine protease inhibitor family.</text>
</comment>
<proteinExistence type="inferred from homology"/>
<evidence type="ECO:0000256" key="7">
    <source>
        <dbReference type="SAM" id="SignalP"/>
    </source>
</evidence>
<evidence type="ECO:0000259" key="8">
    <source>
        <dbReference type="SMART" id="SM00269"/>
    </source>
</evidence>
<evidence type="ECO:0000256" key="3">
    <source>
        <dbReference type="ARBA" id="ARBA00022900"/>
    </source>
</evidence>
<feature type="chain" id="PRO_5010734832" evidence="7">
    <location>
        <begin position="23"/>
        <end position="126"/>
    </location>
</feature>
<dbReference type="Gene3D" id="2.10.69.10">
    <property type="entry name" value="Cysteine Protease (Bromelain) Inhibitor, subunit H"/>
    <property type="match status" value="1"/>
</dbReference>
<evidence type="ECO:0000256" key="1">
    <source>
        <dbReference type="ARBA" id="ARBA00008506"/>
    </source>
</evidence>
<keyword evidence="3 5" id="KW-0722">Serine protease inhibitor</keyword>
<dbReference type="AlphaFoldDB" id="A0A1V0PLK0"/>
<evidence type="ECO:0000256" key="2">
    <source>
        <dbReference type="ARBA" id="ARBA00022690"/>
    </source>
</evidence>
<feature type="signal peptide" evidence="7">
    <location>
        <begin position="1"/>
        <end position="22"/>
    </location>
</feature>
<dbReference type="EMBL" id="KY069186">
    <property type="protein sequence ID" value="ARE30279.1"/>
    <property type="molecule type" value="Genomic_DNA"/>
</dbReference>
<evidence type="ECO:0000256" key="5">
    <source>
        <dbReference type="RuleBase" id="RU003856"/>
    </source>
</evidence>
<sequence length="126" mass="14071">MRYNMVVFSLVLMVAAAFFASATTTASSSHPELRSALSTKGHEEDGEGVGERSRQRRTWPCCDRCGGCTKSTPPQCQCQDMVRSCHPSCRHCVRSPLSVSPPLYQCMDRIPNYCRRRCTPEPLLAQ</sequence>
<keyword evidence="2 5" id="KW-0646">Protease inhibitor</keyword>
<feature type="region of interest" description="Disordered" evidence="6">
    <location>
        <begin position="30"/>
        <end position="53"/>
    </location>
</feature>
<accession>A0A1V0PLK0</accession>
<dbReference type="PANTHER" id="PTHR33479">
    <property type="entry name" value="BOWMAN-BIRK TYPE BRAN TRYPSIN INHIBITOR"/>
    <property type="match status" value="1"/>
</dbReference>
<dbReference type="InterPro" id="IPR035995">
    <property type="entry name" value="Bowman-Birk_prot_inh"/>
</dbReference>
<organism evidence="9">
    <name type="scientific">Musa acuminata AAA Group</name>
    <name type="common">dessert banana</name>
    <dbReference type="NCBI Taxonomy" id="214697"/>
    <lineage>
        <taxon>Eukaryota</taxon>
        <taxon>Viridiplantae</taxon>
        <taxon>Streptophyta</taxon>
        <taxon>Embryophyta</taxon>
        <taxon>Tracheophyta</taxon>
        <taxon>Spermatophyta</taxon>
        <taxon>Magnoliopsida</taxon>
        <taxon>Liliopsida</taxon>
        <taxon>Zingiberales</taxon>
        <taxon>Musaceae</taxon>
        <taxon>Musa</taxon>
    </lineage>
</organism>
<evidence type="ECO:0000256" key="6">
    <source>
        <dbReference type="SAM" id="MobiDB-lite"/>
    </source>
</evidence>
<dbReference type="SMART" id="SM00269">
    <property type="entry name" value="BowB"/>
    <property type="match status" value="1"/>
</dbReference>
<dbReference type="GO" id="GO:0004867">
    <property type="term" value="F:serine-type endopeptidase inhibitor activity"/>
    <property type="evidence" value="ECO:0007669"/>
    <property type="project" value="UniProtKB-KW"/>
</dbReference>
<dbReference type="Pfam" id="PF00228">
    <property type="entry name" value="Bowman-Birk_leg"/>
    <property type="match status" value="1"/>
</dbReference>
<gene>
    <name evidence="9" type="primary">BBI3</name>
</gene>
<reference evidence="9" key="1">
    <citation type="journal article" date="2017" name="Plant Cell">
        <title>Evidence for Ancient Origins of Bowman-Birk Inhibitors from Selaginella moellendorffii.</title>
        <authorList>
            <person name="James A.M."/>
            <person name="Jayasena A.S."/>
            <person name="Zhang J."/>
            <person name="Berkowitz O."/>
            <person name="Secco D."/>
            <person name="Knott G.J."/>
            <person name="Whelan J."/>
            <person name="Bond C."/>
            <person name="Mylne J.S."/>
        </authorList>
    </citation>
    <scope>NUCLEOTIDE SEQUENCE</scope>
</reference>
<dbReference type="CDD" id="cd00023">
    <property type="entry name" value="BBI"/>
    <property type="match status" value="1"/>
</dbReference>
<dbReference type="SUPFAM" id="SSF57247">
    <property type="entry name" value="Bowman-Birk inhibitor, BBI"/>
    <property type="match status" value="1"/>
</dbReference>
<dbReference type="InterPro" id="IPR000877">
    <property type="entry name" value="Prot_inh_BBI"/>
</dbReference>
<evidence type="ECO:0000313" key="9">
    <source>
        <dbReference type="EMBL" id="ARE30279.1"/>
    </source>
</evidence>
<dbReference type="PANTHER" id="PTHR33479:SF6">
    <property type="entry name" value="BOWMAN-BIRK SERINE PROTEASE INHIBITOR FAMILY PROTEIN, EXPRESSED"/>
    <property type="match status" value="1"/>
</dbReference>
<dbReference type="GeneID" id="103995028"/>
<name>A0A1V0PLK0_MUSAC</name>